<dbReference type="OrthoDB" id="9797190at2"/>
<evidence type="ECO:0000313" key="7">
    <source>
        <dbReference type="EMBL" id="KCZ97419.1"/>
    </source>
</evidence>
<feature type="transmembrane region" description="Helical" evidence="5">
    <location>
        <begin position="53"/>
        <end position="70"/>
    </location>
</feature>
<keyword evidence="2 5" id="KW-0812">Transmembrane</keyword>
<comment type="caution">
    <text evidence="7">The sequence shown here is derived from an EMBL/GenBank/DDBJ whole genome shotgun (WGS) entry which is preliminary data.</text>
</comment>
<dbReference type="PANTHER" id="PTHR43066:SF11">
    <property type="entry name" value="PEPTIDASE S54 RHOMBOID DOMAIN-CONTAINING PROTEIN"/>
    <property type="match status" value="1"/>
</dbReference>
<dbReference type="STRING" id="1280954.HPO_15341"/>
<evidence type="ECO:0000256" key="1">
    <source>
        <dbReference type="ARBA" id="ARBA00004141"/>
    </source>
</evidence>
<accession>A0A062VFX2</accession>
<dbReference type="EMBL" id="ARYM01000020">
    <property type="protein sequence ID" value="KCZ97419.1"/>
    <property type="molecule type" value="Genomic_DNA"/>
</dbReference>
<organism evidence="7 8">
    <name type="scientific">Hyphomonas polymorpha PS728</name>
    <dbReference type="NCBI Taxonomy" id="1280954"/>
    <lineage>
        <taxon>Bacteria</taxon>
        <taxon>Pseudomonadati</taxon>
        <taxon>Pseudomonadota</taxon>
        <taxon>Alphaproteobacteria</taxon>
        <taxon>Hyphomonadales</taxon>
        <taxon>Hyphomonadaceae</taxon>
        <taxon>Hyphomonas</taxon>
    </lineage>
</organism>
<evidence type="ECO:0000256" key="4">
    <source>
        <dbReference type="ARBA" id="ARBA00023136"/>
    </source>
</evidence>
<evidence type="ECO:0000259" key="6">
    <source>
        <dbReference type="Pfam" id="PF01694"/>
    </source>
</evidence>
<sequence>MQPAEKRPPIVNAPLPLTVFALLLIALHGARVFAPQELEIAALYHGALFPERFWGWIGGPVLLPGVAPPYAGWMGAMAPFVLSTLLHGDWFHVILNAVFMIAIGKPVLEMLSALRGGYGPGAIIMLFVLIFFSQAGGGLVYLLLNNPSGPIAVGASGGISGLMGAFFLMREGASSRLLSRNFLTVTSIFIIANFLFALVGPALLGASIAWEVHAGGYVAGALFARVLIWNALRKLDI</sequence>
<feature type="transmembrane region" description="Helical" evidence="5">
    <location>
        <begin position="150"/>
        <end position="169"/>
    </location>
</feature>
<feature type="transmembrane region" description="Helical" evidence="5">
    <location>
        <begin position="214"/>
        <end position="232"/>
    </location>
</feature>
<dbReference type="GO" id="GO:0004252">
    <property type="term" value="F:serine-type endopeptidase activity"/>
    <property type="evidence" value="ECO:0007669"/>
    <property type="project" value="InterPro"/>
</dbReference>
<evidence type="ECO:0000256" key="2">
    <source>
        <dbReference type="ARBA" id="ARBA00022692"/>
    </source>
</evidence>
<feature type="transmembrane region" description="Helical" evidence="5">
    <location>
        <begin position="181"/>
        <end position="208"/>
    </location>
</feature>
<reference evidence="7 8" key="1">
    <citation type="journal article" date="2014" name="Antonie Van Leeuwenhoek">
        <title>Hyphomonas beringensis sp. nov. and Hyphomonas chukchiensis sp. nov., isolated from surface seawater of the Bering Sea and Chukchi Sea.</title>
        <authorList>
            <person name="Li C."/>
            <person name="Lai Q."/>
            <person name="Li G."/>
            <person name="Dong C."/>
            <person name="Wang J."/>
            <person name="Liao Y."/>
            <person name="Shao Z."/>
        </authorList>
    </citation>
    <scope>NUCLEOTIDE SEQUENCE [LARGE SCALE GENOMIC DNA]</scope>
    <source>
        <strain evidence="7 8">PS728</strain>
    </source>
</reference>
<dbReference type="PANTHER" id="PTHR43066">
    <property type="entry name" value="RHOMBOID-RELATED PROTEIN"/>
    <property type="match status" value="1"/>
</dbReference>
<evidence type="ECO:0000256" key="3">
    <source>
        <dbReference type="ARBA" id="ARBA00022989"/>
    </source>
</evidence>
<dbReference type="Gene3D" id="1.20.1540.10">
    <property type="entry name" value="Rhomboid-like"/>
    <property type="match status" value="1"/>
</dbReference>
<feature type="transmembrane region" description="Helical" evidence="5">
    <location>
        <begin position="90"/>
        <end position="108"/>
    </location>
</feature>
<keyword evidence="3 5" id="KW-1133">Transmembrane helix</keyword>
<dbReference type="SUPFAM" id="SSF144091">
    <property type="entry name" value="Rhomboid-like"/>
    <property type="match status" value="1"/>
</dbReference>
<evidence type="ECO:0000313" key="8">
    <source>
        <dbReference type="Proteomes" id="UP000027100"/>
    </source>
</evidence>
<dbReference type="PATRIC" id="fig|1280954.3.peg.3106"/>
<keyword evidence="8" id="KW-1185">Reference proteome</keyword>
<dbReference type="InterPro" id="IPR035952">
    <property type="entry name" value="Rhomboid-like_sf"/>
</dbReference>
<protein>
    <submittedName>
        <fullName evidence="7">S54 family peptidase</fullName>
    </submittedName>
</protein>
<dbReference type="Pfam" id="PF01694">
    <property type="entry name" value="Rhomboid"/>
    <property type="match status" value="1"/>
</dbReference>
<name>A0A062VFX2_9PROT</name>
<dbReference type="RefSeq" id="WP_051612667.1">
    <property type="nucleotide sequence ID" value="NZ_ARYM01000020.1"/>
</dbReference>
<comment type="subcellular location">
    <subcellularLocation>
        <location evidence="1">Membrane</location>
        <topology evidence="1">Multi-pass membrane protein</topology>
    </subcellularLocation>
</comment>
<keyword evidence="4 5" id="KW-0472">Membrane</keyword>
<proteinExistence type="predicted"/>
<dbReference type="eggNOG" id="COG0705">
    <property type="taxonomic scope" value="Bacteria"/>
</dbReference>
<dbReference type="AlphaFoldDB" id="A0A062VFX2"/>
<dbReference type="InterPro" id="IPR022764">
    <property type="entry name" value="Peptidase_S54_rhomboid_dom"/>
</dbReference>
<feature type="transmembrane region" description="Helical" evidence="5">
    <location>
        <begin position="120"/>
        <end position="144"/>
    </location>
</feature>
<feature type="domain" description="Peptidase S54 rhomboid" evidence="6">
    <location>
        <begin position="79"/>
        <end position="228"/>
    </location>
</feature>
<dbReference type="Proteomes" id="UP000027100">
    <property type="component" value="Unassembled WGS sequence"/>
</dbReference>
<evidence type="ECO:0000256" key="5">
    <source>
        <dbReference type="SAM" id="Phobius"/>
    </source>
</evidence>
<dbReference type="GO" id="GO:0016020">
    <property type="term" value="C:membrane"/>
    <property type="evidence" value="ECO:0007669"/>
    <property type="project" value="UniProtKB-SubCell"/>
</dbReference>
<gene>
    <name evidence="7" type="ORF">HPO_15341</name>
</gene>
<feature type="transmembrane region" description="Helical" evidence="5">
    <location>
        <begin position="15"/>
        <end position="33"/>
    </location>
</feature>